<name>A0A1H9B706_9ACTN</name>
<feature type="compositionally biased region" description="Low complexity" evidence="13">
    <location>
        <begin position="1"/>
        <end position="19"/>
    </location>
</feature>
<feature type="active site" description="Nucleophile" evidence="9 11">
    <location>
        <position position="379"/>
    </location>
</feature>
<dbReference type="Gene3D" id="3.20.20.80">
    <property type="entry name" value="Glycosidases"/>
    <property type="match status" value="1"/>
</dbReference>
<feature type="binding site" evidence="10">
    <location>
        <position position="39"/>
    </location>
    <ligand>
        <name>substrate</name>
    </ligand>
</feature>
<keyword evidence="7 12" id="KW-0326">Glycosidase</keyword>
<keyword evidence="15" id="KW-1185">Reference proteome</keyword>
<evidence type="ECO:0000256" key="4">
    <source>
        <dbReference type="ARBA" id="ARBA00022801"/>
    </source>
</evidence>
<evidence type="ECO:0000256" key="6">
    <source>
        <dbReference type="ARBA" id="ARBA00023277"/>
    </source>
</evidence>
<dbReference type="AlphaFoldDB" id="A0A1H9B706"/>
<dbReference type="GO" id="GO:0005829">
    <property type="term" value="C:cytosol"/>
    <property type="evidence" value="ECO:0007669"/>
    <property type="project" value="TreeGrafter"/>
</dbReference>
<evidence type="ECO:0000256" key="8">
    <source>
        <dbReference type="ARBA" id="ARBA00023326"/>
    </source>
</evidence>
<dbReference type="SUPFAM" id="SSF51445">
    <property type="entry name" value="(Trans)glycosidases"/>
    <property type="match status" value="1"/>
</dbReference>
<proteinExistence type="inferred from homology"/>
<evidence type="ECO:0000313" key="15">
    <source>
        <dbReference type="Proteomes" id="UP000199055"/>
    </source>
</evidence>
<feature type="binding site" evidence="10">
    <location>
        <position position="140"/>
    </location>
    <ligand>
        <name>substrate</name>
    </ligand>
</feature>
<dbReference type="PANTHER" id="PTHR10353:SF36">
    <property type="entry name" value="LP05116P"/>
    <property type="match status" value="1"/>
</dbReference>
<feature type="binding site" evidence="10">
    <location>
        <position position="316"/>
    </location>
    <ligand>
        <name>substrate</name>
    </ligand>
</feature>
<feature type="active site" description="Proton donor" evidence="9">
    <location>
        <position position="185"/>
    </location>
</feature>
<sequence length="490" mass="53076">MTATTSAPTPTSTATSPAAEPVAGLPADFRWGVATSSYQIEGAVDEDGRTPSIWDTFCRVPGAVAGGENGDTACDHYHRMPQDVELIASLGVDTYRFSLAWPRIQPGGRGKGNPRGIAFYDRLVDELLDRGITPWVTLYHWDLPQELEDAGGWPERDTAYRFADYAEIAHDALGDRVRHWTTLNEPWCSAVLGYDQGVHAPGRRDFGDSMRAVHHLLLGHGLAARRLRAAGNPPEELGITLNLGTATPASDSEADRAAARRADGMGTRLYLDPLVHGRYPHDVVEDLAARGVTLPVEDGDLKAISTPLDVLGVNFYSGHVFSGTAEDGSTTGEDGLPVTRVVPQGRPRTAMDWEIVPERLTELLVRLQEDYGLPTVITENGAAFDDEPPADGAVHDADRTAYLADHIRAVAAARSAGADVRGYFAWSLMDNFEWAYGYAKRFGLVHVDYGTQRRTVKDSGLWYRDTIRLTRRAAGRAGGGQATGDQAAAG</sequence>
<evidence type="ECO:0000313" key="14">
    <source>
        <dbReference type="EMBL" id="SEP84463.1"/>
    </source>
</evidence>
<feature type="binding site" evidence="10">
    <location>
        <position position="184"/>
    </location>
    <ligand>
        <name>substrate</name>
    </ligand>
</feature>
<dbReference type="InterPro" id="IPR017853">
    <property type="entry name" value="GH"/>
</dbReference>
<dbReference type="PROSITE" id="PS00572">
    <property type="entry name" value="GLYCOSYL_HYDROL_F1_1"/>
    <property type="match status" value="1"/>
</dbReference>
<reference evidence="14 15" key="1">
    <citation type="submission" date="2016-10" db="EMBL/GenBank/DDBJ databases">
        <authorList>
            <person name="de Groot N.N."/>
        </authorList>
    </citation>
    <scope>NUCLEOTIDE SEQUENCE [LARGE SCALE GENOMIC DNA]</scope>
    <source>
        <strain evidence="14 15">CGMCC 4.3519</strain>
    </source>
</reference>
<organism evidence="14 15">
    <name type="scientific">Streptomyces radiopugnans</name>
    <dbReference type="NCBI Taxonomy" id="403935"/>
    <lineage>
        <taxon>Bacteria</taxon>
        <taxon>Bacillati</taxon>
        <taxon>Actinomycetota</taxon>
        <taxon>Actinomycetes</taxon>
        <taxon>Kitasatosporales</taxon>
        <taxon>Streptomycetaceae</taxon>
        <taxon>Streptomyces</taxon>
    </lineage>
</organism>
<evidence type="ECO:0000256" key="9">
    <source>
        <dbReference type="PIRSR" id="PIRSR617736-1"/>
    </source>
</evidence>
<dbReference type="InterPro" id="IPR017736">
    <property type="entry name" value="Glyco_hydro_1_beta-glucosidase"/>
</dbReference>
<keyword evidence="6" id="KW-0119">Carbohydrate metabolism</keyword>
<dbReference type="InterPro" id="IPR018120">
    <property type="entry name" value="Glyco_hydro_1_AS"/>
</dbReference>
<dbReference type="Proteomes" id="UP000199055">
    <property type="component" value="Unassembled WGS sequence"/>
</dbReference>
<feature type="binding site" evidence="10">
    <location>
        <position position="426"/>
    </location>
    <ligand>
        <name>substrate</name>
    </ligand>
</feature>
<dbReference type="GO" id="GO:0030245">
    <property type="term" value="P:cellulose catabolic process"/>
    <property type="evidence" value="ECO:0007669"/>
    <property type="project" value="UniProtKB-KW"/>
</dbReference>
<comment type="catalytic activity">
    <reaction evidence="1 12">
        <text>Hydrolysis of terminal, non-reducing beta-D-glucosyl residues with release of beta-D-glucose.</text>
        <dbReference type="EC" id="3.2.1.21"/>
    </reaction>
</comment>
<protein>
    <recommendedName>
        <fullName evidence="3 12">Beta-glucosidase</fullName>
        <ecNumber evidence="3 12">3.2.1.21</ecNumber>
    </recommendedName>
</protein>
<dbReference type="InterPro" id="IPR033132">
    <property type="entry name" value="GH_1_N_CS"/>
</dbReference>
<dbReference type="EMBL" id="FOET01000002">
    <property type="protein sequence ID" value="SEP84463.1"/>
    <property type="molecule type" value="Genomic_DNA"/>
</dbReference>
<accession>A0A1H9B706</accession>
<dbReference type="EC" id="3.2.1.21" evidence="3 12"/>
<dbReference type="PROSITE" id="PS00653">
    <property type="entry name" value="GLYCOSYL_HYDROL_F1_2"/>
    <property type="match status" value="1"/>
</dbReference>
<dbReference type="NCBIfam" id="TIGR03356">
    <property type="entry name" value="BGL"/>
    <property type="match status" value="1"/>
</dbReference>
<dbReference type="GO" id="GO:0008422">
    <property type="term" value="F:beta-glucosidase activity"/>
    <property type="evidence" value="ECO:0007669"/>
    <property type="project" value="UniProtKB-EC"/>
</dbReference>
<keyword evidence="4 12" id="KW-0378">Hydrolase</keyword>
<dbReference type="RefSeq" id="WP_093656167.1">
    <property type="nucleotide sequence ID" value="NZ_FOET01000002.1"/>
</dbReference>
<dbReference type="PRINTS" id="PR00131">
    <property type="entry name" value="GLHYDRLASE1"/>
</dbReference>
<evidence type="ECO:0000256" key="11">
    <source>
        <dbReference type="PROSITE-ProRule" id="PRU10055"/>
    </source>
</evidence>
<dbReference type="InterPro" id="IPR001360">
    <property type="entry name" value="Glyco_hydro_1"/>
</dbReference>
<comment type="similarity">
    <text evidence="2 12">Belongs to the glycosyl hydrolase 1 family.</text>
</comment>
<dbReference type="STRING" id="403935.SAMN05216481_102208"/>
<dbReference type="FunFam" id="3.20.20.80:FF:000004">
    <property type="entry name" value="Beta-glucosidase 6-phospho-beta-glucosidase"/>
    <property type="match status" value="1"/>
</dbReference>
<evidence type="ECO:0000256" key="13">
    <source>
        <dbReference type="SAM" id="MobiDB-lite"/>
    </source>
</evidence>
<keyword evidence="8" id="KW-0624">Polysaccharide degradation</keyword>
<gene>
    <name evidence="14" type="ORF">SAMN05216481_102208</name>
</gene>
<evidence type="ECO:0000256" key="3">
    <source>
        <dbReference type="ARBA" id="ARBA00012744"/>
    </source>
</evidence>
<evidence type="ECO:0000256" key="12">
    <source>
        <dbReference type="RuleBase" id="RU361175"/>
    </source>
</evidence>
<feature type="region of interest" description="Disordered" evidence="13">
    <location>
        <begin position="1"/>
        <end position="21"/>
    </location>
</feature>
<feature type="binding site" evidence="10">
    <location>
        <begin position="433"/>
        <end position="434"/>
    </location>
    <ligand>
        <name>substrate</name>
    </ligand>
</feature>
<evidence type="ECO:0000256" key="7">
    <source>
        <dbReference type="ARBA" id="ARBA00023295"/>
    </source>
</evidence>
<evidence type="ECO:0000256" key="1">
    <source>
        <dbReference type="ARBA" id="ARBA00000448"/>
    </source>
</evidence>
<evidence type="ECO:0000256" key="10">
    <source>
        <dbReference type="PIRSR" id="PIRSR617736-2"/>
    </source>
</evidence>
<dbReference type="Pfam" id="PF00232">
    <property type="entry name" value="Glyco_hydro_1"/>
    <property type="match status" value="1"/>
</dbReference>
<keyword evidence="5" id="KW-0136">Cellulose degradation</keyword>
<dbReference type="PANTHER" id="PTHR10353">
    <property type="entry name" value="GLYCOSYL HYDROLASE"/>
    <property type="match status" value="1"/>
</dbReference>
<evidence type="ECO:0000256" key="5">
    <source>
        <dbReference type="ARBA" id="ARBA00023001"/>
    </source>
</evidence>
<evidence type="ECO:0000256" key="2">
    <source>
        <dbReference type="ARBA" id="ARBA00010838"/>
    </source>
</evidence>